<feature type="region of interest" description="Disordered" evidence="1">
    <location>
        <begin position="63"/>
        <end position="83"/>
    </location>
</feature>
<feature type="compositionally biased region" description="Pro residues" evidence="1">
    <location>
        <begin position="12"/>
        <end position="29"/>
    </location>
</feature>
<keyword evidence="3" id="KW-1185">Reference proteome</keyword>
<reference evidence="2 3" key="1">
    <citation type="submission" date="2016-12" db="EMBL/GenBank/DDBJ databases">
        <title>The genomes of Aspergillus section Nigri reveals drivers in fungal speciation.</title>
        <authorList>
            <consortium name="DOE Joint Genome Institute"/>
            <person name="Vesth T.C."/>
            <person name="Nybo J."/>
            <person name="Theobald S."/>
            <person name="Brandl J."/>
            <person name="Frisvad J.C."/>
            <person name="Nielsen K.F."/>
            <person name="Lyhne E.K."/>
            <person name="Kogle M.E."/>
            <person name="Kuo A."/>
            <person name="Riley R."/>
            <person name="Clum A."/>
            <person name="Nolan M."/>
            <person name="Lipzen A."/>
            <person name="Salamov A."/>
            <person name="Henrissat B."/>
            <person name="Wiebenga A."/>
            <person name="De Vries R.P."/>
            <person name="Grigoriev I.V."/>
            <person name="Mortensen U.H."/>
            <person name="Andersen M.R."/>
            <person name="Baker S.E."/>
        </authorList>
    </citation>
    <scope>NUCLEOTIDE SEQUENCE [LARGE SCALE GENOMIC DNA]</scope>
    <source>
        <strain evidence="2 3">CBS 121591</strain>
    </source>
</reference>
<organism evidence="2 3">
    <name type="scientific">Aspergillus uvarum CBS 121591</name>
    <dbReference type="NCBI Taxonomy" id="1448315"/>
    <lineage>
        <taxon>Eukaryota</taxon>
        <taxon>Fungi</taxon>
        <taxon>Dikarya</taxon>
        <taxon>Ascomycota</taxon>
        <taxon>Pezizomycotina</taxon>
        <taxon>Eurotiomycetes</taxon>
        <taxon>Eurotiomycetidae</taxon>
        <taxon>Eurotiales</taxon>
        <taxon>Aspergillaceae</taxon>
        <taxon>Aspergillus</taxon>
        <taxon>Aspergillus subgen. Circumdati</taxon>
    </lineage>
</organism>
<gene>
    <name evidence="2" type="ORF">BO82DRAFT_77470</name>
</gene>
<dbReference type="RefSeq" id="XP_025491866.1">
    <property type="nucleotide sequence ID" value="XM_025641537.1"/>
</dbReference>
<name>A0A319C774_9EURO</name>
<dbReference type="AlphaFoldDB" id="A0A319C774"/>
<accession>A0A319C774</accession>
<dbReference type="GeneID" id="37144279"/>
<feature type="region of interest" description="Disordered" evidence="1">
    <location>
        <begin position="1"/>
        <end position="51"/>
    </location>
</feature>
<dbReference type="EMBL" id="KZ821700">
    <property type="protein sequence ID" value="PYH81666.1"/>
    <property type="molecule type" value="Genomic_DNA"/>
</dbReference>
<dbReference type="Proteomes" id="UP000248340">
    <property type="component" value="Unassembled WGS sequence"/>
</dbReference>
<sequence length="130" mass="14389">MRNGSYHHHHPPFTPPTLPPSSPSIPRNPPHLIRSPGTALASPLPHGQQTRPALRVDFRDQLTSRQLQPPDWPSARPRVPSNVARSSALAVDFRDRLTSRRSAVADWPDGVSHPWRHVPGNTVSLLCGFS</sequence>
<feature type="compositionally biased region" description="Basic residues" evidence="1">
    <location>
        <begin position="1"/>
        <end position="11"/>
    </location>
</feature>
<evidence type="ECO:0000256" key="1">
    <source>
        <dbReference type="SAM" id="MobiDB-lite"/>
    </source>
</evidence>
<evidence type="ECO:0000313" key="2">
    <source>
        <dbReference type="EMBL" id="PYH81666.1"/>
    </source>
</evidence>
<protein>
    <submittedName>
        <fullName evidence="2">Uncharacterized protein</fullName>
    </submittedName>
</protein>
<proteinExistence type="predicted"/>
<dbReference type="VEuPathDB" id="FungiDB:BO82DRAFT_77470"/>
<evidence type="ECO:0000313" key="3">
    <source>
        <dbReference type="Proteomes" id="UP000248340"/>
    </source>
</evidence>